<dbReference type="AlphaFoldDB" id="A0A1V9RHV0"/>
<reference evidence="1 2" key="1">
    <citation type="submission" date="2017-03" db="EMBL/GenBank/DDBJ databases">
        <title>Phylogenomics and comparative genomics of Lactobacillus salivarius, a mammalian gut commensal.</title>
        <authorList>
            <person name="Harris H.M."/>
        </authorList>
    </citation>
    <scope>NUCLEOTIDE SEQUENCE [LARGE SCALE GENOMIC DNA]</scope>
    <source>
        <strain evidence="1 2">JCM 1047</strain>
    </source>
</reference>
<dbReference type="EMBL" id="NBEF01000003">
    <property type="protein sequence ID" value="OQQ92760.1"/>
    <property type="molecule type" value="Genomic_DNA"/>
</dbReference>
<dbReference type="GO" id="GO:0015031">
    <property type="term" value="P:protein transport"/>
    <property type="evidence" value="ECO:0007669"/>
    <property type="project" value="InterPro"/>
</dbReference>
<dbReference type="Pfam" id="PF15432">
    <property type="entry name" value="Sec-ASP3"/>
    <property type="match status" value="1"/>
</dbReference>
<accession>A0A1V9RHV0</accession>
<dbReference type="InterPro" id="IPR022259">
    <property type="entry name" value="Acessory_Sec_prot_Asp3"/>
</dbReference>
<organism evidence="1 2">
    <name type="scientific">Ligilactobacillus salivarius</name>
    <dbReference type="NCBI Taxonomy" id="1624"/>
    <lineage>
        <taxon>Bacteria</taxon>
        <taxon>Bacillati</taxon>
        <taxon>Bacillota</taxon>
        <taxon>Bacilli</taxon>
        <taxon>Lactobacillales</taxon>
        <taxon>Lactobacillaceae</taxon>
        <taxon>Ligilactobacillus</taxon>
    </lineage>
</organism>
<dbReference type="NCBIfam" id="TIGR03711">
    <property type="entry name" value="acc_sec_asp3"/>
    <property type="match status" value="1"/>
</dbReference>
<sequence length="308" mass="35991">MDYKKFIIYWNQRNFFVSGSKVLFKRHRVSWENSLVIPGTSIVSWNMSHNYQANRQFPALPLLRKGHTYYVAAKFETVPANSAYIKLDFKDNLGESIKKIYIKQQLGSFEYPKDAHSYTMELIEAGCRQIEFEQIELSETPIIWGDYEFVELPQNNQDEMTILFVEPYHHSIPDVKSIKLDNLGNTVAITSSLWGAGNYFIAEKIESYLVELRKQYSKMRLISYGPYGNVAVKYYQEFLGCPGYVTDEEVTLEEVLQNSEGLSEREIEHLKQEYQTSKTKIWYQSQGIRPTFVKTLINKIDRLQDFKG</sequence>
<gene>
    <name evidence="1" type="ORF">B6U56_00320</name>
</gene>
<name>A0A1V9RHV0_9LACO</name>
<comment type="caution">
    <text evidence="1">The sequence shown here is derived from an EMBL/GenBank/DDBJ whole genome shotgun (WGS) entry which is preliminary data.</text>
</comment>
<protein>
    <submittedName>
        <fullName evidence="1">Accessory Sec system protein Asp3</fullName>
    </submittedName>
</protein>
<proteinExistence type="predicted"/>
<dbReference type="Proteomes" id="UP000192575">
    <property type="component" value="Unassembled WGS sequence"/>
</dbReference>
<evidence type="ECO:0000313" key="2">
    <source>
        <dbReference type="Proteomes" id="UP000192575"/>
    </source>
</evidence>
<dbReference type="RefSeq" id="WP_081533391.1">
    <property type="nucleotide sequence ID" value="NZ_NBEF01000003.1"/>
</dbReference>
<evidence type="ECO:0000313" key="1">
    <source>
        <dbReference type="EMBL" id="OQQ92760.1"/>
    </source>
</evidence>